<feature type="modified residue" description="4-aspartylphosphate" evidence="1">
    <location>
        <position position="14"/>
    </location>
</feature>
<dbReference type="Pfam" id="PF13487">
    <property type="entry name" value="HD_5"/>
    <property type="match status" value="1"/>
</dbReference>
<accession>A0A061AFI7</accession>
<dbReference type="Proteomes" id="UP000032434">
    <property type="component" value="Chromosome 1"/>
</dbReference>
<evidence type="ECO:0000259" key="3">
    <source>
        <dbReference type="PROSITE" id="PS51832"/>
    </source>
</evidence>
<dbReference type="AlphaFoldDB" id="A0A061AFI7"/>
<protein>
    <submittedName>
        <fullName evidence="4">Signal transduction response regulator, receiver domain</fullName>
    </submittedName>
</protein>
<proteinExistence type="predicted"/>
<dbReference type="InterPro" id="IPR011006">
    <property type="entry name" value="CheY-like_superfamily"/>
</dbReference>
<dbReference type="HOGENOM" id="CLU_000445_92_10_14"/>
<dbReference type="Gene3D" id="1.10.3210.10">
    <property type="entry name" value="Hypothetical protein af1432"/>
    <property type="match status" value="1"/>
</dbReference>
<dbReference type="STRING" id="35623.Aocu_02280"/>
<dbReference type="KEGG" id="aoc:Aocu_02280"/>
<evidence type="ECO:0000256" key="1">
    <source>
        <dbReference type="PROSITE-ProRule" id="PRU00169"/>
    </source>
</evidence>
<dbReference type="InterPro" id="IPR037522">
    <property type="entry name" value="HD_GYP_dom"/>
</dbReference>
<dbReference type="EMBL" id="LK028559">
    <property type="protein sequence ID" value="CDR30301.1"/>
    <property type="molecule type" value="Genomic_DNA"/>
</dbReference>
<dbReference type="Gene3D" id="3.40.50.2300">
    <property type="match status" value="1"/>
</dbReference>
<evidence type="ECO:0000313" key="5">
    <source>
        <dbReference type="Proteomes" id="UP000032434"/>
    </source>
</evidence>
<feature type="domain" description="HD-GYP" evidence="3">
    <location>
        <begin position="108"/>
        <end position="319"/>
    </location>
</feature>
<feature type="domain" description="Response regulatory" evidence="2">
    <location>
        <begin position="1"/>
        <end position="81"/>
    </location>
</feature>
<evidence type="ECO:0000259" key="2">
    <source>
        <dbReference type="PROSITE" id="PS50110"/>
    </source>
</evidence>
<dbReference type="InParanoid" id="A0A061AFI7"/>
<dbReference type="PROSITE" id="PS51832">
    <property type="entry name" value="HD_GYP"/>
    <property type="match status" value="1"/>
</dbReference>
<dbReference type="SUPFAM" id="SSF52172">
    <property type="entry name" value="CheY-like"/>
    <property type="match status" value="1"/>
</dbReference>
<dbReference type="CDD" id="cd00077">
    <property type="entry name" value="HDc"/>
    <property type="match status" value="1"/>
</dbReference>
<dbReference type="InterPro" id="IPR052020">
    <property type="entry name" value="Cyclic_di-GMP/3'3'-cGAMP_PDE"/>
</dbReference>
<dbReference type="SMART" id="SM00471">
    <property type="entry name" value="HDc"/>
    <property type="match status" value="1"/>
</dbReference>
<dbReference type="InterPro" id="IPR003607">
    <property type="entry name" value="HD/PDEase_dom"/>
</dbReference>
<keyword evidence="1" id="KW-0597">Phosphoprotein</keyword>
<dbReference type="SUPFAM" id="SSF109604">
    <property type="entry name" value="HD-domain/PDEase-like"/>
    <property type="match status" value="1"/>
</dbReference>
<keyword evidence="5" id="KW-1185">Reference proteome</keyword>
<dbReference type="Pfam" id="PF00072">
    <property type="entry name" value="Response_reg"/>
    <property type="match status" value="1"/>
</dbReference>
<dbReference type="PATRIC" id="fig|35623.3.peg.228"/>
<dbReference type="InterPro" id="IPR001789">
    <property type="entry name" value="Sig_transdc_resp-reg_receiver"/>
</dbReference>
<dbReference type="PROSITE" id="PS50110">
    <property type="entry name" value="RESPONSE_REGULATORY"/>
    <property type="match status" value="1"/>
</dbReference>
<name>A0A061AFI7_9MOLU</name>
<reference evidence="5" key="1">
    <citation type="submission" date="2014-05" db="EMBL/GenBank/DDBJ databases">
        <authorList>
            <person name="Kube M."/>
        </authorList>
    </citation>
    <scope>NUCLEOTIDE SEQUENCE [LARGE SCALE GENOMIC DNA]</scope>
</reference>
<gene>
    <name evidence="4" type="ORF">Aocu_02280</name>
</gene>
<evidence type="ECO:0000313" key="4">
    <source>
        <dbReference type="EMBL" id="CDR30301.1"/>
    </source>
</evidence>
<organism evidence="4 5">
    <name type="scientific">Acholeplasma oculi</name>
    <dbReference type="NCBI Taxonomy" id="35623"/>
    <lineage>
        <taxon>Bacteria</taxon>
        <taxon>Bacillati</taxon>
        <taxon>Mycoplasmatota</taxon>
        <taxon>Mollicutes</taxon>
        <taxon>Acholeplasmatales</taxon>
        <taxon>Acholeplasmataceae</taxon>
        <taxon>Acholeplasma</taxon>
    </lineage>
</organism>
<sequence>MLRYDPDIHLVILDLNMPKMNGFEVLEILNSDSYFKHIRVIILTNAEDVEDEIKGLQMGAVDFIRKPINLNALKTRIDVHKKLLELQHDTEDANKILDRKIAEATKALVITRDITIQALVGLIEVRNLESYNHIMRTQEMMSLLCNHLKGKKKFKNVLTDEYIQELVKTSALHDIGKVAISDSILLKPGKLTDDEFNQMKKHVDYGVIALKKELPEGEEVPSFIKRALEIIEFHHEKYDGTGYPKGLKGENIPLPGRLMAIIDVFDALINERVYKKAYTVEESVKIIKENIGKHFDPDVATGFLEIVPQICTINTLYTQR</sequence>
<dbReference type="GO" id="GO:0000160">
    <property type="term" value="P:phosphorelay signal transduction system"/>
    <property type="evidence" value="ECO:0007669"/>
    <property type="project" value="InterPro"/>
</dbReference>
<dbReference type="PANTHER" id="PTHR45228">
    <property type="entry name" value="CYCLIC DI-GMP PHOSPHODIESTERASE TM_0186-RELATED"/>
    <property type="match status" value="1"/>
</dbReference>
<dbReference type="PANTHER" id="PTHR45228:SF5">
    <property type="entry name" value="CYCLIC DI-GMP PHOSPHODIESTERASE VC_1348-RELATED"/>
    <property type="match status" value="1"/>
</dbReference>